<dbReference type="Proteomes" id="UP001159427">
    <property type="component" value="Unassembled WGS sequence"/>
</dbReference>
<accession>A0ABN8LBG1</accession>
<name>A0ABN8LBG1_9CNID</name>
<dbReference type="EMBL" id="CALNXI010000009">
    <property type="protein sequence ID" value="CAH3014414.1"/>
    <property type="molecule type" value="Genomic_DNA"/>
</dbReference>
<reference evidence="1 2" key="1">
    <citation type="submission" date="2022-05" db="EMBL/GenBank/DDBJ databases">
        <authorList>
            <consortium name="Genoscope - CEA"/>
            <person name="William W."/>
        </authorList>
    </citation>
    <scope>NUCLEOTIDE SEQUENCE [LARGE SCALE GENOMIC DNA]</scope>
</reference>
<feature type="non-terminal residue" evidence="1">
    <location>
        <position position="203"/>
    </location>
</feature>
<sequence>MAENSSSSSPSTSSCTSSNFTTVVSLLRQAETLLQSSVNPVAQQSSAETNECSSSVTADQNRSLANFRSLFTRYGTIRPNLSGSHTFSLTATAEISFRFAFRRNSHVPSRSEKFHLQDAGLRRKTIVFHHKDQPLASAERMESVHLKLKDAGGFDLLRSGPFNKDLAAIFPPVSGYSVSFLRVSSGLTQAVAYIRPLQKLLSI</sequence>
<evidence type="ECO:0000313" key="1">
    <source>
        <dbReference type="EMBL" id="CAH3014414.1"/>
    </source>
</evidence>
<proteinExistence type="predicted"/>
<keyword evidence="2" id="KW-1185">Reference proteome</keyword>
<protein>
    <submittedName>
        <fullName evidence="1">Uncharacterized protein</fullName>
    </submittedName>
</protein>
<evidence type="ECO:0000313" key="2">
    <source>
        <dbReference type="Proteomes" id="UP001159427"/>
    </source>
</evidence>
<comment type="caution">
    <text evidence="1">The sequence shown here is derived from an EMBL/GenBank/DDBJ whole genome shotgun (WGS) entry which is preliminary data.</text>
</comment>
<organism evidence="1 2">
    <name type="scientific">Porites evermanni</name>
    <dbReference type="NCBI Taxonomy" id="104178"/>
    <lineage>
        <taxon>Eukaryota</taxon>
        <taxon>Metazoa</taxon>
        <taxon>Cnidaria</taxon>
        <taxon>Anthozoa</taxon>
        <taxon>Hexacorallia</taxon>
        <taxon>Scleractinia</taxon>
        <taxon>Fungiina</taxon>
        <taxon>Poritidae</taxon>
        <taxon>Porites</taxon>
    </lineage>
</organism>
<gene>
    <name evidence="1" type="ORF">PEVE_00043662</name>
</gene>